<dbReference type="RefSeq" id="WP_100357389.1">
    <property type="nucleotide sequence ID" value="NZ_PGOZ01000004.1"/>
</dbReference>
<dbReference type="AlphaFoldDB" id="A0A2H9UMU6"/>
<name>A0A2H9UMU6_9GAMM</name>
<reference evidence="1 2" key="2">
    <citation type="submission" date="2017-12" db="EMBL/GenBank/DDBJ databases">
        <title>Revising the taxonomy of the Acinetobacter lwoffii group: the description of Acinetobacter pseudolwoffii sp. nov. and emended description of Acinetobacter lwoffii.</title>
        <authorList>
            <person name="Nemec A."/>
        </authorList>
    </citation>
    <scope>NUCLEOTIDE SEQUENCE [LARGE SCALE GENOMIC DNA]</scope>
    <source>
        <strain evidence="1 2">ANC 5347</strain>
    </source>
</reference>
<dbReference type="Proteomes" id="UP000242351">
    <property type="component" value="Unassembled WGS sequence"/>
</dbReference>
<comment type="caution">
    <text evidence="1">The sequence shown here is derived from an EMBL/GenBank/DDBJ whole genome shotgun (WGS) entry which is preliminary data.</text>
</comment>
<evidence type="ECO:0000313" key="1">
    <source>
        <dbReference type="EMBL" id="PJI33007.1"/>
    </source>
</evidence>
<protein>
    <submittedName>
        <fullName evidence="1">Uncharacterized protein</fullName>
    </submittedName>
</protein>
<evidence type="ECO:0000313" key="2">
    <source>
        <dbReference type="Proteomes" id="UP000242351"/>
    </source>
</evidence>
<dbReference type="EMBL" id="PGOZ01000004">
    <property type="protein sequence ID" value="PJI33007.1"/>
    <property type="molecule type" value="Genomic_DNA"/>
</dbReference>
<reference evidence="1 2" key="1">
    <citation type="submission" date="2017-11" db="EMBL/GenBank/DDBJ databases">
        <authorList>
            <person name="Han C.G."/>
        </authorList>
    </citation>
    <scope>NUCLEOTIDE SEQUENCE [LARGE SCALE GENOMIC DNA]</scope>
    <source>
        <strain evidence="1 2">ANC 5347</strain>
    </source>
</reference>
<sequence length="86" mass="9789">MLVKVENPLGLTLEGVEILITELQQQFDQFVKDPIHETLGLSLEESGVAIEIKTKSKKRYSYNLEQLKLLKAEMLDPTMNSIKEIS</sequence>
<accession>A0A2H9UMU6</accession>
<proteinExistence type="predicted"/>
<organism evidence="1 2">
    <name type="scientific">Acinetobacter pseudolwoffii</name>
    <dbReference type="NCBI Taxonomy" id="2053287"/>
    <lineage>
        <taxon>Bacteria</taxon>
        <taxon>Pseudomonadati</taxon>
        <taxon>Pseudomonadota</taxon>
        <taxon>Gammaproteobacteria</taxon>
        <taxon>Moraxellales</taxon>
        <taxon>Moraxellaceae</taxon>
        <taxon>Acinetobacter</taxon>
    </lineage>
</organism>
<gene>
    <name evidence="1" type="ORF">CU320_04990</name>
</gene>